<dbReference type="InterPro" id="IPR003594">
    <property type="entry name" value="HATPase_dom"/>
</dbReference>
<keyword evidence="4" id="KW-0597">Phosphoprotein</keyword>
<dbReference type="GO" id="GO:0000155">
    <property type="term" value="F:phosphorelay sensor kinase activity"/>
    <property type="evidence" value="ECO:0007669"/>
    <property type="project" value="InterPro"/>
</dbReference>
<evidence type="ECO:0000256" key="6">
    <source>
        <dbReference type="ARBA" id="ARBA00022692"/>
    </source>
</evidence>
<dbReference type="STRING" id="1814289.SAMN05216410_0155"/>
<dbReference type="Pfam" id="PF02518">
    <property type="entry name" value="HATPase_c"/>
    <property type="match status" value="1"/>
</dbReference>
<evidence type="ECO:0000259" key="13">
    <source>
        <dbReference type="PROSITE" id="PS50885"/>
    </source>
</evidence>
<dbReference type="InterPro" id="IPR004358">
    <property type="entry name" value="Sig_transdc_His_kin-like_C"/>
</dbReference>
<keyword evidence="7 14" id="KW-0418">Kinase</keyword>
<dbReference type="Gene3D" id="3.30.565.10">
    <property type="entry name" value="Histidine kinase-like ATPase, C-terminal domain"/>
    <property type="match status" value="1"/>
</dbReference>
<evidence type="ECO:0000256" key="1">
    <source>
        <dbReference type="ARBA" id="ARBA00000085"/>
    </source>
</evidence>
<evidence type="ECO:0000256" key="8">
    <source>
        <dbReference type="ARBA" id="ARBA00022989"/>
    </source>
</evidence>
<protein>
    <recommendedName>
        <fullName evidence="3">histidine kinase</fullName>
        <ecNumber evidence="3">2.7.13.3</ecNumber>
    </recommendedName>
</protein>
<keyword evidence="10 11" id="KW-0472">Membrane</keyword>
<evidence type="ECO:0000259" key="12">
    <source>
        <dbReference type="PROSITE" id="PS50109"/>
    </source>
</evidence>
<dbReference type="SUPFAM" id="SSF47384">
    <property type="entry name" value="Homodimeric domain of signal transducing histidine kinase"/>
    <property type="match status" value="1"/>
</dbReference>
<evidence type="ECO:0000256" key="7">
    <source>
        <dbReference type="ARBA" id="ARBA00022777"/>
    </source>
</evidence>
<dbReference type="PANTHER" id="PTHR45436">
    <property type="entry name" value="SENSOR HISTIDINE KINASE YKOH"/>
    <property type="match status" value="1"/>
</dbReference>
<reference evidence="14 15" key="1">
    <citation type="submission" date="2016-09" db="EMBL/GenBank/DDBJ databases">
        <authorList>
            <person name="Capua I."/>
            <person name="De Benedictis P."/>
            <person name="Joannis T."/>
            <person name="Lombin L.H."/>
            <person name="Cattoli G."/>
        </authorList>
    </citation>
    <scope>NUCLEOTIDE SEQUENCE [LARGE SCALE GENOMIC DNA]</scope>
    <source>
        <strain evidence="14 15">ISLP-3</strain>
    </source>
</reference>
<dbReference type="CDD" id="cd00082">
    <property type="entry name" value="HisKA"/>
    <property type="match status" value="1"/>
</dbReference>
<evidence type="ECO:0000313" key="14">
    <source>
        <dbReference type="EMBL" id="SDD78136.1"/>
    </source>
</evidence>
<evidence type="ECO:0000256" key="4">
    <source>
        <dbReference type="ARBA" id="ARBA00022553"/>
    </source>
</evidence>
<gene>
    <name evidence="14" type="ORF">SAMN05216410_0155</name>
</gene>
<dbReference type="RefSeq" id="WP_217629206.1">
    <property type="nucleotide sequence ID" value="NZ_FMYH01000011.1"/>
</dbReference>
<organism evidence="14 15">
    <name type="scientific">Sanguibacter gelidistatuariae</name>
    <dbReference type="NCBI Taxonomy" id="1814289"/>
    <lineage>
        <taxon>Bacteria</taxon>
        <taxon>Bacillati</taxon>
        <taxon>Actinomycetota</taxon>
        <taxon>Actinomycetes</taxon>
        <taxon>Micrococcales</taxon>
        <taxon>Sanguibacteraceae</taxon>
        <taxon>Sanguibacter</taxon>
    </lineage>
</organism>
<dbReference type="InterPro" id="IPR003661">
    <property type="entry name" value="HisK_dim/P_dom"/>
</dbReference>
<dbReference type="InterPro" id="IPR036097">
    <property type="entry name" value="HisK_dim/P_sf"/>
</dbReference>
<dbReference type="InterPro" id="IPR050428">
    <property type="entry name" value="TCS_sensor_his_kinase"/>
</dbReference>
<dbReference type="SUPFAM" id="SSF55874">
    <property type="entry name" value="ATPase domain of HSP90 chaperone/DNA topoisomerase II/histidine kinase"/>
    <property type="match status" value="1"/>
</dbReference>
<comment type="subcellular location">
    <subcellularLocation>
        <location evidence="2">Cell membrane</location>
    </subcellularLocation>
</comment>
<evidence type="ECO:0000313" key="15">
    <source>
        <dbReference type="Proteomes" id="UP000199039"/>
    </source>
</evidence>
<proteinExistence type="predicted"/>
<dbReference type="Pfam" id="PF00512">
    <property type="entry name" value="HisKA"/>
    <property type="match status" value="1"/>
</dbReference>
<dbReference type="CDD" id="cd00075">
    <property type="entry name" value="HATPase"/>
    <property type="match status" value="1"/>
</dbReference>
<dbReference type="InterPro" id="IPR005467">
    <property type="entry name" value="His_kinase_dom"/>
</dbReference>
<evidence type="ECO:0000256" key="5">
    <source>
        <dbReference type="ARBA" id="ARBA00022679"/>
    </source>
</evidence>
<dbReference type="SMART" id="SM00304">
    <property type="entry name" value="HAMP"/>
    <property type="match status" value="1"/>
</dbReference>
<feature type="transmembrane region" description="Helical" evidence="11">
    <location>
        <begin position="163"/>
        <end position="188"/>
    </location>
</feature>
<keyword evidence="9" id="KW-0902">Two-component regulatory system</keyword>
<keyword evidence="15" id="KW-1185">Reference proteome</keyword>
<dbReference type="SUPFAM" id="SSF158472">
    <property type="entry name" value="HAMP domain-like"/>
    <property type="match status" value="1"/>
</dbReference>
<dbReference type="Gene3D" id="6.10.340.10">
    <property type="match status" value="1"/>
</dbReference>
<dbReference type="GO" id="GO:0005886">
    <property type="term" value="C:plasma membrane"/>
    <property type="evidence" value="ECO:0007669"/>
    <property type="project" value="UniProtKB-SubCell"/>
</dbReference>
<dbReference type="PANTHER" id="PTHR45436:SF5">
    <property type="entry name" value="SENSOR HISTIDINE KINASE TRCS"/>
    <property type="match status" value="1"/>
</dbReference>
<dbReference type="Gene3D" id="1.10.287.130">
    <property type="match status" value="1"/>
</dbReference>
<dbReference type="InterPro" id="IPR003660">
    <property type="entry name" value="HAMP_dom"/>
</dbReference>
<evidence type="ECO:0000256" key="10">
    <source>
        <dbReference type="ARBA" id="ARBA00023136"/>
    </source>
</evidence>
<keyword evidence="8 11" id="KW-1133">Transmembrane helix</keyword>
<dbReference type="PRINTS" id="PR00344">
    <property type="entry name" value="BCTRLSENSOR"/>
</dbReference>
<accession>A0A1G6XLM1</accession>
<feature type="domain" description="Histidine kinase" evidence="12">
    <location>
        <begin position="251"/>
        <end position="462"/>
    </location>
</feature>
<dbReference type="PROSITE" id="PS50109">
    <property type="entry name" value="HIS_KIN"/>
    <property type="match status" value="1"/>
</dbReference>
<dbReference type="PROSITE" id="PS50885">
    <property type="entry name" value="HAMP"/>
    <property type="match status" value="1"/>
</dbReference>
<dbReference type="Pfam" id="PF00672">
    <property type="entry name" value="HAMP"/>
    <property type="match status" value="1"/>
</dbReference>
<evidence type="ECO:0000256" key="3">
    <source>
        <dbReference type="ARBA" id="ARBA00012438"/>
    </source>
</evidence>
<dbReference type="SMART" id="SM00388">
    <property type="entry name" value="HisKA"/>
    <property type="match status" value="1"/>
</dbReference>
<dbReference type="EC" id="2.7.13.3" evidence="3"/>
<evidence type="ECO:0000256" key="9">
    <source>
        <dbReference type="ARBA" id="ARBA00023012"/>
    </source>
</evidence>
<dbReference type="CDD" id="cd06225">
    <property type="entry name" value="HAMP"/>
    <property type="match status" value="1"/>
</dbReference>
<keyword evidence="6 11" id="KW-0812">Transmembrane</keyword>
<comment type="catalytic activity">
    <reaction evidence="1">
        <text>ATP + protein L-histidine = ADP + protein N-phospho-L-histidine.</text>
        <dbReference type="EC" id="2.7.13.3"/>
    </reaction>
</comment>
<feature type="transmembrane region" description="Helical" evidence="11">
    <location>
        <begin position="20"/>
        <end position="39"/>
    </location>
</feature>
<dbReference type="SMART" id="SM00387">
    <property type="entry name" value="HATPase_c"/>
    <property type="match status" value="1"/>
</dbReference>
<evidence type="ECO:0000256" key="11">
    <source>
        <dbReference type="SAM" id="Phobius"/>
    </source>
</evidence>
<dbReference type="EMBL" id="FMYH01000011">
    <property type="protein sequence ID" value="SDD78136.1"/>
    <property type="molecule type" value="Genomic_DNA"/>
</dbReference>
<dbReference type="InterPro" id="IPR036890">
    <property type="entry name" value="HATPase_C_sf"/>
</dbReference>
<dbReference type="Proteomes" id="UP000199039">
    <property type="component" value="Unassembled WGS sequence"/>
</dbReference>
<evidence type="ECO:0000256" key="2">
    <source>
        <dbReference type="ARBA" id="ARBA00004236"/>
    </source>
</evidence>
<keyword evidence="5" id="KW-0808">Transferase</keyword>
<feature type="domain" description="HAMP" evidence="13">
    <location>
        <begin position="190"/>
        <end position="243"/>
    </location>
</feature>
<dbReference type="AlphaFoldDB" id="A0A1G6XLM1"/>
<name>A0A1G6XLM1_9MICO</name>
<sequence length="475" mass="50204">MRWPTSLHGLRGVRVRTALAAVLVVAVALAVAAVALVVLQRRELVRELTTVAKDQGAQVAAQIIDGDVDSVDIAAVTAGAGERALVQVVTPGGLVTAATSTVAGEQPASTATPGPGEVVVETLDSLPSGEDEPFVVVITGVQTPQGVARVITAQNLETVDRSIGVVVTLLGIGYPLMLLVVGGTSYWMAGRALAPVEAIRQRVSEVSAVDLGARVPVPSSGDEIARLAETMNLMLARLQRAADSQRQFVADASHELRSPLATIRATAELAGAHPDVLTWQEGAQTVLIETDRVERLVADLLLLARSDEHGLVMRSDDVDLDDVVTTEAARLRPLGQHRIVLDIRSVRVHGDVQNLVRAVRNLTDNATRYACSTVTLRLHVVNAMAQLEVIDDGPGIPAAERERVFERFVRLDVSRERTSGGSGLGLAIAREVARAHGGDLQIVDPEPRGAGAHMVLTLPLPSPEDTATEPDRASS</sequence>